<evidence type="ECO:0008006" key="3">
    <source>
        <dbReference type="Google" id="ProtNLM"/>
    </source>
</evidence>
<proteinExistence type="predicted"/>
<sequence length="79" mass="8594">MLSLFFFSLSSQVELSLSFPSLIESLAPSFVTALPKPAVCLVLLPLSAPELNSRTSVSIFDFNLNFFTSSSLFPFKLGS</sequence>
<gene>
    <name evidence="2" type="ORF">EUGRSUZ_C02864</name>
</gene>
<keyword evidence="1" id="KW-0732">Signal</keyword>
<protein>
    <recommendedName>
        <fullName evidence="3">Secreted protein</fullName>
    </recommendedName>
</protein>
<reference evidence="2" key="1">
    <citation type="submission" date="2013-07" db="EMBL/GenBank/DDBJ databases">
        <title>The genome of Eucalyptus grandis.</title>
        <authorList>
            <person name="Schmutz J."/>
            <person name="Hayes R."/>
            <person name="Myburg A."/>
            <person name="Tuskan G."/>
            <person name="Grattapaglia D."/>
            <person name="Rokhsar D.S."/>
        </authorList>
    </citation>
    <scope>NUCLEOTIDE SEQUENCE</scope>
    <source>
        <tissue evidence="2">Leaf extractions</tissue>
    </source>
</reference>
<evidence type="ECO:0000313" key="2">
    <source>
        <dbReference type="EMBL" id="KCW81506.1"/>
    </source>
</evidence>
<feature type="chain" id="PRO_5001575549" description="Secreted protein" evidence="1">
    <location>
        <begin position="19"/>
        <end position="79"/>
    </location>
</feature>
<evidence type="ECO:0000256" key="1">
    <source>
        <dbReference type="SAM" id="SignalP"/>
    </source>
</evidence>
<dbReference type="AlphaFoldDB" id="A0A059CTL9"/>
<feature type="signal peptide" evidence="1">
    <location>
        <begin position="1"/>
        <end position="18"/>
    </location>
</feature>
<organism evidence="2">
    <name type="scientific">Eucalyptus grandis</name>
    <name type="common">Flooded gum</name>
    <dbReference type="NCBI Taxonomy" id="71139"/>
    <lineage>
        <taxon>Eukaryota</taxon>
        <taxon>Viridiplantae</taxon>
        <taxon>Streptophyta</taxon>
        <taxon>Embryophyta</taxon>
        <taxon>Tracheophyta</taxon>
        <taxon>Spermatophyta</taxon>
        <taxon>Magnoliopsida</taxon>
        <taxon>eudicotyledons</taxon>
        <taxon>Gunneridae</taxon>
        <taxon>Pentapetalae</taxon>
        <taxon>rosids</taxon>
        <taxon>malvids</taxon>
        <taxon>Myrtales</taxon>
        <taxon>Myrtaceae</taxon>
        <taxon>Myrtoideae</taxon>
        <taxon>Eucalypteae</taxon>
        <taxon>Eucalyptus</taxon>
    </lineage>
</organism>
<accession>A0A059CTL9</accession>
<name>A0A059CTL9_EUCGR</name>
<dbReference type="EMBL" id="KK198755">
    <property type="protein sequence ID" value="KCW81506.1"/>
    <property type="molecule type" value="Genomic_DNA"/>
</dbReference>
<dbReference type="InParanoid" id="A0A059CTL9"/>
<dbReference type="Gramene" id="KCW81506">
    <property type="protein sequence ID" value="KCW81506"/>
    <property type="gene ID" value="EUGRSUZ_C02864"/>
</dbReference>